<keyword evidence="2" id="KW-1185">Reference proteome</keyword>
<reference evidence="2" key="1">
    <citation type="journal article" date="2019" name="Int. J. Syst. Evol. Microbiol.">
        <title>The Global Catalogue of Microorganisms (GCM) 10K type strain sequencing project: providing services to taxonomists for standard genome sequencing and annotation.</title>
        <authorList>
            <consortium name="The Broad Institute Genomics Platform"/>
            <consortium name="The Broad Institute Genome Sequencing Center for Infectious Disease"/>
            <person name="Wu L."/>
            <person name="Ma J."/>
        </authorList>
    </citation>
    <scope>NUCLEOTIDE SEQUENCE [LARGE SCALE GENOMIC DNA]</scope>
    <source>
        <strain evidence="2">JCM 18401</strain>
    </source>
</reference>
<evidence type="ECO:0000313" key="1">
    <source>
        <dbReference type="EMBL" id="GAA4894708.1"/>
    </source>
</evidence>
<dbReference type="InterPro" id="IPR027417">
    <property type="entry name" value="P-loop_NTPase"/>
</dbReference>
<name>A0ABP9F7F7_9GAMM</name>
<accession>A0ABP9F7F7</accession>
<proteinExistence type="predicted"/>
<dbReference type="InterPro" id="IPR004596">
    <property type="entry name" value="Cell_div_suppressor_SulA"/>
</dbReference>
<sequence length="151" mass="16508">MKTQQGTQMNHPGLWQSGRRSWPAVAQSGCSDQGDAVTLARLTPALSEWAQQSGWVVLINPPAGHWAELLSEAGIVASRVLRVRCGDDVEALWALEQSLLSGTCAAALAWLPTLDHRDKRRLQLVQKRAHCPAVLFQPGREDVITVSNSIH</sequence>
<gene>
    <name evidence="1" type="ORF">GCM10023333_29920</name>
</gene>
<protein>
    <submittedName>
        <fullName evidence="1">SulA-like leucine-rich domain-containing protein</fullName>
    </submittedName>
</protein>
<dbReference type="Proteomes" id="UP001499988">
    <property type="component" value="Unassembled WGS sequence"/>
</dbReference>
<organism evidence="1 2">
    <name type="scientific">Ferrimonas pelagia</name>
    <dbReference type="NCBI Taxonomy" id="1177826"/>
    <lineage>
        <taxon>Bacteria</taxon>
        <taxon>Pseudomonadati</taxon>
        <taxon>Pseudomonadota</taxon>
        <taxon>Gammaproteobacteria</taxon>
        <taxon>Alteromonadales</taxon>
        <taxon>Ferrimonadaceae</taxon>
        <taxon>Ferrimonas</taxon>
    </lineage>
</organism>
<dbReference type="SUPFAM" id="SSF52540">
    <property type="entry name" value="P-loop containing nucleoside triphosphate hydrolases"/>
    <property type="match status" value="1"/>
</dbReference>
<evidence type="ECO:0000313" key="2">
    <source>
        <dbReference type="Proteomes" id="UP001499988"/>
    </source>
</evidence>
<dbReference type="EMBL" id="BAABJZ010000093">
    <property type="protein sequence ID" value="GAA4894708.1"/>
    <property type="molecule type" value="Genomic_DNA"/>
</dbReference>
<comment type="caution">
    <text evidence="1">The sequence shown here is derived from an EMBL/GenBank/DDBJ whole genome shotgun (WGS) entry which is preliminary data.</text>
</comment>
<dbReference type="Gene3D" id="3.40.50.300">
    <property type="entry name" value="P-loop containing nucleotide triphosphate hydrolases"/>
    <property type="match status" value="1"/>
</dbReference>
<dbReference type="Pfam" id="PF03846">
    <property type="entry name" value="SulA"/>
    <property type="match status" value="1"/>
</dbReference>